<dbReference type="eggNOG" id="ENOG502S1HM">
    <property type="taxonomic scope" value="Eukaryota"/>
</dbReference>
<feature type="compositionally biased region" description="Basic and acidic residues" evidence="1">
    <location>
        <begin position="171"/>
        <end position="195"/>
    </location>
</feature>
<feature type="domain" description="Myb-like" evidence="2">
    <location>
        <begin position="310"/>
        <end position="371"/>
    </location>
</feature>
<feature type="region of interest" description="Disordered" evidence="1">
    <location>
        <begin position="251"/>
        <end position="292"/>
    </location>
</feature>
<evidence type="ECO:0000259" key="2">
    <source>
        <dbReference type="PROSITE" id="PS50090"/>
    </source>
</evidence>
<name>V4K4Q1_EUTSA</name>
<feature type="compositionally biased region" description="Basic and acidic residues" evidence="1">
    <location>
        <begin position="202"/>
        <end position="213"/>
    </location>
</feature>
<evidence type="ECO:0000313" key="4">
    <source>
        <dbReference type="Proteomes" id="UP000030689"/>
    </source>
</evidence>
<dbReference type="Proteomes" id="UP000030689">
    <property type="component" value="Unassembled WGS sequence"/>
</dbReference>
<dbReference type="KEGG" id="eus:EUTSA_v10004420mg"/>
<gene>
    <name evidence="3" type="ORF">EUTSA_v10004420mg</name>
</gene>
<dbReference type="PANTHER" id="PTHR47863:SF2">
    <property type="entry name" value="MYB-LIKE DOMAIN-CONTAINING PROTEIN"/>
    <property type="match status" value="1"/>
</dbReference>
<dbReference type="OMA" id="MGEKVFH"/>
<dbReference type="PANTHER" id="PTHR47863">
    <property type="entry name" value="RING/FYVE/PHD ZINC FINGER SUPERFAMILY PROTEIN"/>
    <property type="match status" value="1"/>
</dbReference>
<dbReference type="Gene3D" id="1.10.10.60">
    <property type="entry name" value="Homeodomain-like"/>
    <property type="match status" value="1"/>
</dbReference>
<dbReference type="CDD" id="cd11660">
    <property type="entry name" value="SANT_TRF"/>
    <property type="match status" value="1"/>
</dbReference>
<sequence length="374" mass="42961">MYYALFFHNFLSQDEANEIFGSGLSTTHCDPQCDSDVPHKKRHCLGKSETDRGGSETLNFDACIVCDISDKWVSRCCGIDCILSFHGECLNAEMGSSDDPANSYCPYCWFKFLVSKQKAMREKAVGAEKEVSKRMFPNMKRIHHTTFYGGETGNQDHSIDSTDVVSDEELQGEKDDCSSKEEQVQVEMDSDKSSDEVEASGGEERVDTEKFQDAEDDKDDETAKGQDQIQQNEKRTRRRRLILKDIDSEISSNESTSEWNGEDVTEQSTSSAQIVNSPSRKMKNQQRKHNGTTKVRVASWICRNISFFKKDQRRRLFWTSEEEEMLKVGVEKFAPEAKKNMPWKKILEMGEKVFHETRTPSDLKDKWRNMNGRH</sequence>
<dbReference type="EMBL" id="KI517748">
    <property type="protein sequence ID" value="ESQ32485.1"/>
    <property type="molecule type" value="Genomic_DNA"/>
</dbReference>
<dbReference type="InterPro" id="IPR009057">
    <property type="entry name" value="Homeodomain-like_sf"/>
</dbReference>
<protein>
    <recommendedName>
        <fullName evidence="2">Myb-like domain-containing protein</fullName>
    </recommendedName>
</protein>
<dbReference type="STRING" id="72664.V4K4Q1"/>
<dbReference type="AlphaFoldDB" id="V4K4Q1"/>
<feature type="compositionally biased region" description="Basic residues" evidence="1">
    <location>
        <begin position="280"/>
        <end position="291"/>
    </location>
</feature>
<dbReference type="Gramene" id="ESQ32485">
    <property type="protein sequence ID" value="ESQ32485"/>
    <property type="gene ID" value="EUTSA_v10004420mg"/>
</dbReference>
<proteinExistence type="predicted"/>
<dbReference type="Pfam" id="PF13921">
    <property type="entry name" value="Myb_DNA-bind_6"/>
    <property type="match status" value="1"/>
</dbReference>
<reference evidence="3 4" key="1">
    <citation type="journal article" date="2013" name="Front. Plant Sci.">
        <title>The Reference Genome of the Halophytic Plant Eutrema salsugineum.</title>
        <authorList>
            <person name="Yang R."/>
            <person name="Jarvis D.E."/>
            <person name="Chen H."/>
            <person name="Beilstein M.A."/>
            <person name="Grimwood J."/>
            <person name="Jenkins J."/>
            <person name="Shu S."/>
            <person name="Prochnik S."/>
            <person name="Xin M."/>
            <person name="Ma C."/>
            <person name="Schmutz J."/>
            <person name="Wing R.A."/>
            <person name="Mitchell-Olds T."/>
            <person name="Schumaker K.S."/>
            <person name="Wang X."/>
        </authorList>
    </citation>
    <scope>NUCLEOTIDE SEQUENCE [LARGE SCALE GENOMIC DNA]</scope>
</reference>
<dbReference type="PROSITE" id="PS50090">
    <property type="entry name" value="MYB_LIKE"/>
    <property type="match status" value="1"/>
</dbReference>
<evidence type="ECO:0000256" key="1">
    <source>
        <dbReference type="SAM" id="MobiDB-lite"/>
    </source>
</evidence>
<dbReference type="SMART" id="SM00717">
    <property type="entry name" value="SANT"/>
    <property type="match status" value="1"/>
</dbReference>
<organism evidence="3 4">
    <name type="scientific">Eutrema salsugineum</name>
    <name type="common">Saltwater cress</name>
    <name type="synonym">Sisymbrium salsugineum</name>
    <dbReference type="NCBI Taxonomy" id="72664"/>
    <lineage>
        <taxon>Eukaryota</taxon>
        <taxon>Viridiplantae</taxon>
        <taxon>Streptophyta</taxon>
        <taxon>Embryophyta</taxon>
        <taxon>Tracheophyta</taxon>
        <taxon>Spermatophyta</taxon>
        <taxon>Magnoliopsida</taxon>
        <taxon>eudicotyledons</taxon>
        <taxon>Gunneridae</taxon>
        <taxon>Pentapetalae</taxon>
        <taxon>rosids</taxon>
        <taxon>malvids</taxon>
        <taxon>Brassicales</taxon>
        <taxon>Brassicaceae</taxon>
        <taxon>Eutremeae</taxon>
        <taxon>Eutrema</taxon>
    </lineage>
</organism>
<feature type="compositionally biased region" description="Polar residues" evidence="1">
    <location>
        <begin position="266"/>
        <end position="279"/>
    </location>
</feature>
<feature type="region of interest" description="Disordered" evidence="1">
    <location>
        <begin position="146"/>
        <end position="236"/>
    </location>
</feature>
<accession>V4K4Q1</accession>
<keyword evidence="4" id="KW-1185">Reference proteome</keyword>
<feature type="compositionally biased region" description="Polar residues" evidence="1">
    <location>
        <begin position="153"/>
        <end position="164"/>
    </location>
</feature>
<dbReference type="InterPro" id="IPR001005">
    <property type="entry name" value="SANT/Myb"/>
</dbReference>
<evidence type="ECO:0000313" key="3">
    <source>
        <dbReference type="EMBL" id="ESQ32485.1"/>
    </source>
</evidence>
<dbReference type="SUPFAM" id="SSF46689">
    <property type="entry name" value="Homeodomain-like"/>
    <property type="match status" value="1"/>
</dbReference>